<proteinExistence type="inferred from homology"/>
<comment type="subcellular location">
    <subcellularLocation>
        <location evidence="1 14">Cell membrane</location>
        <topology evidence="1 14">Multi-pass membrane protein</topology>
    </subcellularLocation>
</comment>
<keyword evidence="9 14" id="KW-0406">Ion transport</keyword>
<keyword evidence="8 14" id="KW-1133">Transmembrane helix</keyword>
<evidence type="ECO:0000256" key="5">
    <source>
        <dbReference type="ARBA" id="ARBA00022547"/>
    </source>
</evidence>
<evidence type="ECO:0000256" key="3">
    <source>
        <dbReference type="ARBA" id="ARBA00022448"/>
    </source>
</evidence>
<evidence type="ECO:0000256" key="7">
    <source>
        <dbReference type="ARBA" id="ARBA00022781"/>
    </source>
</evidence>
<dbReference type="InterPro" id="IPR035921">
    <property type="entry name" value="F/V-ATP_Csub_sf"/>
</dbReference>
<evidence type="ECO:0000313" key="17">
    <source>
        <dbReference type="Proteomes" id="UP000253940"/>
    </source>
</evidence>
<dbReference type="GO" id="GO:0046933">
    <property type="term" value="F:proton-transporting ATP synthase activity, rotational mechanism"/>
    <property type="evidence" value="ECO:0007669"/>
    <property type="project" value="UniProtKB-UniRule"/>
</dbReference>
<dbReference type="FunFam" id="1.20.20.10:FF:000002">
    <property type="entry name" value="ATP synthase subunit c"/>
    <property type="match status" value="1"/>
</dbReference>
<name>A0A345PAD6_9GAMM</name>
<keyword evidence="3 14" id="KW-0813">Transport</keyword>
<evidence type="ECO:0000256" key="11">
    <source>
        <dbReference type="ARBA" id="ARBA00023136"/>
    </source>
</evidence>
<evidence type="ECO:0000256" key="1">
    <source>
        <dbReference type="ARBA" id="ARBA00004651"/>
    </source>
</evidence>
<dbReference type="InterPro" id="IPR005953">
    <property type="entry name" value="ATP_synth_csu_bac/chlpt"/>
</dbReference>
<reference evidence="16 17" key="1">
    <citation type="submission" date="2018-07" db="EMBL/GenBank/DDBJ databases">
        <title>Genome sequencing of Moraxellaceae gen. HYN0046.</title>
        <authorList>
            <person name="Kim M."/>
            <person name="Yi H."/>
        </authorList>
    </citation>
    <scope>NUCLEOTIDE SEQUENCE [LARGE SCALE GENOMIC DNA]</scope>
    <source>
        <strain evidence="16 17">HYN0046</strain>
    </source>
</reference>
<evidence type="ECO:0000256" key="8">
    <source>
        <dbReference type="ARBA" id="ARBA00022989"/>
    </source>
</evidence>
<dbReference type="Proteomes" id="UP000253940">
    <property type="component" value="Chromosome"/>
</dbReference>
<evidence type="ECO:0000259" key="15">
    <source>
        <dbReference type="Pfam" id="PF00137"/>
    </source>
</evidence>
<keyword evidence="6 14" id="KW-0812">Transmembrane</keyword>
<dbReference type="Gene3D" id="1.20.20.10">
    <property type="entry name" value="F1F0 ATP synthase subunit C"/>
    <property type="match status" value="1"/>
</dbReference>
<dbReference type="KEGG" id="mbah:HYN46_16225"/>
<dbReference type="EMBL" id="CP031222">
    <property type="protein sequence ID" value="AXI04245.1"/>
    <property type="molecule type" value="Genomic_DNA"/>
</dbReference>
<dbReference type="Pfam" id="PF00137">
    <property type="entry name" value="ATP-synt_C"/>
    <property type="match status" value="1"/>
</dbReference>
<dbReference type="CDD" id="cd18185">
    <property type="entry name" value="ATP-synt_Fo_c_ATPE"/>
    <property type="match status" value="1"/>
</dbReference>
<feature type="site" description="Reversibly protonated during proton transport" evidence="14">
    <location>
        <position position="60"/>
    </location>
</feature>
<dbReference type="InterPro" id="IPR020537">
    <property type="entry name" value="ATP_synth_F0_csu_DDCD_BS"/>
</dbReference>
<feature type="domain" description="V-ATPase proteolipid subunit C-like" evidence="15">
    <location>
        <begin position="10"/>
        <end position="73"/>
    </location>
</feature>
<dbReference type="GO" id="GO:0005886">
    <property type="term" value="C:plasma membrane"/>
    <property type="evidence" value="ECO:0007669"/>
    <property type="project" value="UniProtKB-SubCell"/>
</dbReference>
<dbReference type="NCBIfam" id="NF005363">
    <property type="entry name" value="PRK06876.1"/>
    <property type="match status" value="1"/>
</dbReference>
<dbReference type="RefSeq" id="WP_114900353.1">
    <property type="nucleotide sequence ID" value="NZ_CP031222.1"/>
</dbReference>
<evidence type="ECO:0000256" key="12">
    <source>
        <dbReference type="ARBA" id="ARBA00023310"/>
    </source>
</evidence>
<dbReference type="SUPFAM" id="SSF81333">
    <property type="entry name" value="F1F0 ATP synthase subunit C"/>
    <property type="match status" value="1"/>
</dbReference>
<evidence type="ECO:0000256" key="13">
    <source>
        <dbReference type="ARBA" id="ARBA00025198"/>
    </source>
</evidence>
<evidence type="ECO:0000313" key="16">
    <source>
        <dbReference type="EMBL" id="AXI04245.1"/>
    </source>
</evidence>
<dbReference type="PRINTS" id="PR00124">
    <property type="entry name" value="ATPASEC"/>
</dbReference>
<dbReference type="HAMAP" id="MF_01396">
    <property type="entry name" value="ATP_synth_c_bact"/>
    <property type="match status" value="1"/>
</dbReference>
<dbReference type="GO" id="GO:0033177">
    <property type="term" value="C:proton-transporting two-sector ATPase complex, proton-transporting domain"/>
    <property type="evidence" value="ECO:0007669"/>
    <property type="project" value="InterPro"/>
</dbReference>
<keyword evidence="12 14" id="KW-0066">ATP synthesis</keyword>
<dbReference type="NCBIfam" id="TIGR01260">
    <property type="entry name" value="ATP_synt_c"/>
    <property type="match status" value="1"/>
</dbReference>
<dbReference type="InterPro" id="IPR000454">
    <property type="entry name" value="ATP_synth_F0_csu"/>
</dbReference>
<organism evidence="16 17">
    <name type="scientific">Aquirhabdus parva</name>
    <dbReference type="NCBI Taxonomy" id="2283318"/>
    <lineage>
        <taxon>Bacteria</taxon>
        <taxon>Pseudomonadati</taxon>
        <taxon>Pseudomonadota</taxon>
        <taxon>Gammaproteobacteria</taxon>
        <taxon>Moraxellales</taxon>
        <taxon>Moraxellaceae</taxon>
        <taxon>Aquirhabdus</taxon>
    </lineage>
</organism>
<dbReference type="InterPro" id="IPR002379">
    <property type="entry name" value="ATPase_proteolipid_c-like_dom"/>
</dbReference>
<keyword evidence="10 14" id="KW-0446">Lipid-binding</keyword>
<feature type="transmembrane region" description="Helical" evidence="14">
    <location>
        <begin position="6"/>
        <end position="31"/>
    </location>
</feature>
<evidence type="ECO:0000256" key="6">
    <source>
        <dbReference type="ARBA" id="ARBA00022692"/>
    </source>
</evidence>
<keyword evidence="17" id="KW-1185">Reference proteome</keyword>
<keyword evidence="5 14" id="KW-0138">CF(0)</keyword>
<protein>
    <recommendedName>
        <fullName evidence="14">ATP synthase subunit c</fullName>
    </recommendedName>
    <alternativeName>
        <fullName evidence="14">ATP synthase F(0) sector subunit c</fullName>
    </alternativeName>
    <alternativeName>
        <fullName evidence="14">F-type ATPase subunit c</fullName>
        <shortName evidence="14">F-ATPase subunit c</shortName>
    </alternativeName>
    <alternativeName>
        <fullName evidence="14">Lipid-binding protein</fullName>
    </alternativeName>
</protein>
<accession>A0A345PAD6</accession>
<dbReference type="AlphaFoldDB" id="A0A345PAD6"/>
<comment type="function">
    <text evidence="13 14">F(1)F(0) ATP synthase produces ATP from ADP in the presence of a proton or sodium gradient. F-type ATPases consist of two structural domains, F(1) containing the extramembraneous catalytic core and F(0) containing the membrane proton channel, linked together by a central stalk and a peripheral stalk. During catalysis, ATP synthesis in the catalytic domain of F(1) is coupled via a rotary mechanism of the central stalk subunits to proton translocation.</text>
</comment>
<gene>
    <name evidence="14" type="primary">atpE</name>
    <name evidence="16" type="ORF">HYN46_16225</name>
</gene>
<dbReference type="OrthoDB" id="9811659at2"/>
<feature type="transmembrane region" description="Helical" evidence="14">
    <location>
        <begin position="52"/>
        <end position="75"/>
    </location>
</feature>
<evidence type="ECO:0000256" key="14">
    <source>
        <dbReference type="HAMAP-Rule" id="MF_01396"/>
    </source>
</evidence>
<keyword evidence="4 14" id="KW-1003">Cell membrane</keyword>
<evidence type="ECO:0000256" key="9">
    <source>
        <dbReference type="ARBA" id="ARBA00023065"/>
    </source>
</evidence>
<dbReference type="GO" id="GO:0045259">
    <property type="term" value="C:proton-transporting ATP synthase complex"/>
    <property type="evidence" value="ECO:0007669"/>
    <property type="project" value="UniProtKB-KW"/>
</dbReference>
<keyword evidence="7 14" id="KW-0375">Hydrogen ion transport</keyword>
<evidence type="ECO:0000256" key="2">
    <source>
        <dbReference type="ARBA" id="ARBA00006704"/>
    </source>
</evidence>
<evidence type="ECO:0000256" key="10">
    <source>
        <dbReference type="ARBA" id="ARBA00023121"/>
    </source>
</evidence>
<dbReference type="PROSITE" id="PS00605">
    <property type="entry name" value="ATPASE_C"/>
    <property type="match status" value="1"/>
</dbReference>
<comment type="similarity">
    <text evidence="2 14">Belongs to the ATPase C chain family.</text>
</comment>
<dbReference type="GO" id="GO:0008289">
    <property type="term" value="F:lipid binding"/>
    <property type="evidence" value="ECO:0007669"/>
    <property type="project" value="UniProtKB-KW"/>
</dbReference>
<keyword evidence="11 14" id="KW-0472">Membrane</keyword>
<comment type="function">
    <text evidence="14">Key component of the F(0) channel; it plays a direct role in translocation across the membrane. A homomeric c-ring of between 10-14 subunits forms the central stalk rotor element with the F(1) delta and epsilon subunits.</text>
</comment>
<evidence type="ECO:0000256" key="4">
    <source>
        <dbReference type="ARBA" id="ARBA00022475"/>
    </source>
</evidence>
<dbReference type="InterPro" id="IPR038662">
    <property type="entry name" value="ATP_synth_F0_csu_sf"/>
</dbReference>
<sequence>MESLIGLSAIAGALLLAFGALGAAIGIGILGGRFIEAIARQPELGPQLQTKFFVVMGLVDAVPMIAVGLGLFIIFSNPFVGQAKEAAAAAPVAVVAPAAH</sequence>